<dbReference type="EMBL" id="FNQT01000003">
    <property type="protein sequence ID" value="SEA23167.1"/>
    <property type="molecule type" value="Genomic_DNA"/>
</dbReference>
<protein>
    <submittedName>
        <fullName evidence="2">Uncharacterized protein</fullName>
    </submittedName>
</protein>
<evidence type="ECO:0000256" key="1">
    <source>
        <dbReference type="SAM" id="MobiDB-lite"/>
    </source>
</evidence>
<dbReference type="AlphaFoldDB" id="A0A1H3ZHN0"/>
<evidence type="ECO:0000313" key="3">
    <source>
        <dbReference type="Proteomes" id="UP000236755"/>
    </source>
</evidence>
<organism evidence="2 3">
    <name type="scientific">Haloplanus vescus</name>
    <dbReference type="NCBI Taxonomy" id="555874"/>
    <lineage>
        <taxon>Archaea</taxon>
        <taxon>Methanobacteriati</taxon>
        <taxon>Methanobacteriota</taxon>
        <taxon>Stenosarchaea group</taxon>
        <taxon>Halobacteria</taxon>
        <taxon>Halobacteriales</taxon>
        <taxon>Haloferacaceae</taxon>
        <taxon>Haloplanus</taxon>
    </lineage>
</organism>
<accession>A0A1H3ZHN0</accession>
<dbReference type="Proteomes" id="UP000236755">
    <property type="component" value="Unassembled WGS sequence"/>
</dbReference>
<reference evidence="2 3" key="1">
    <citation type="submission" date="2016-10" db="EMBL/GenBank/DDBJ databases">
        <authorList>
            <person name="de Groot N.N."/>
        </authorList>
    </citation>
    <scope>NUCLEOTIDE SEQUENCE [LARGE SCALE GENOMIC DNA]</scope>
    <source>
        <strain evidence="2 3">CGMCC 1.8712</strain>
    </source>
</reference>
<proteinExistence type="predicted"/>
<evidence type="ECO:0000313" key="2">
    <source>
        <dbReference type="EMBL" id="SEA23167.1"/>
    </source>
</evidence>
<dbReference type="STRING" id="555874.SAMN04488065_2365"/>
<sequence length="194" mass="21792">MSPSLLVRPEYSLDRRIRYSDMWFIEGGLADFTTHGYLPGDGVSTVKPGESRVPSPRTRRFGGHHRCRWRRESECGVPRTSRSRKRRVRVGTGFDCGGLAGVALRTLRLVPFARRRAVDNLDRVSVSRGTVSTERPNSTVVALFGREICRPVVRPICGDKSHFAISNRRPVVAPRFRANRPGTGEQTRFYAPVG</sequence>
<name>A0A1H3ZHN0_9EURY</name>
<keyword evidence="3" id="KW-1185">Reference proteome</keyword>
<feature type="region of interest" description="Disordered" evidence="1">
    <location>
        <begin position="43"/>
        <end position="62"/>
    </location>
</feature>
<gene>
    <name evidence="2" type="ORF">SAMN04488065_2365</name>
</gene>